<evidence type="ECO:0008006" key="4">
    <source>
        <dbReference type="Google" id="ProtNLM"/>
    </source>
</evidence>
<protein>
    <recommendedName>
        <fullName evidence="4">Lipoprotein</fullName>
    </recommendedName>
</protein>
<evidence type="ECO:0000256" key="1">
    <source>
        <dbReference type="SAM" id="Phobius"/>
    </source>
</evidence>
<feature type="transmembrane region" description="Helical" evidence="1">
    <location>
        <begin position="6"/>
        <end position="24"/>
    </location>
</feature>
<evidence type="ECO:0000313" key="2">
    <source>
        <dbReference type="EMBL" id="CEJ75418.1"/>
    </source>
</evidence>
<keyword evidence="1" id="KW-1133">Transmembrane helix</keyword>
<geneLocation type="plasmid" evidence="2 3">
    <name>pCS2</name>
</geneLocation>
<name>A0ABM9RU41_PARSO</name>
<keyword evidence="1" id="KW-0472">Membrane</keyword>
<reference evidence="2 3" key="1">
    <citation type="submission" date="2014-11" db="EMBL/GenBank/DDBJ databases">
        <authorList>
            <person name="Aslett M.A."/>
            <person name="De Silva N."/>
        </authorList>
    </citation>
    <scope>NUCLEOTIDE SEQUENCE [LARGE SCALE GENOMIC DNA]</scope>
    <source>
        <strain evidence="2 3">ATCC9714</strain>
        <plasmid evidence="2 3">pCS2</plasmid>
    </source>
</reference>
<gene>
    <name evidence="2" type="ORF">ATCC9714_PCS200111</name>
</gene>
<dbReference type="RefSeq" id="WP_021121636.1">
    <property type="nucleotide sequence ID" value="NZ_CDNU01000002.1"/>
</dbReference>
<dbReference type="GeneID" id="97539284"/>
<accession>A0ABM9RU41</accession>
<organism evidence="2 3">
    <name type="scientific">Paraclostridium sordellii</name>
    <name type="common">Clostridium sordellii</name>
    <dbReference type="NCBI Taxonomy" id="1505"/>
    <lineage>
        <taxon>Bacteria</taxon>
        <taxon>Bacillati</taxon>
        <taxon>Bacillota</taxon>
        <taxon>Clostridia</taxon>
        <taxon>Peptostreptococcales</taxon>
        <taxon>Peptostreptococcaceae</taxon>
        <taxon>Paraclostridium</taxon>
    </lineage>
</organism>
<keyword evidence="3" id="KW-1185">Reference proteome</keyword>
<sequence length="146" mass="16994">MTIDNILSVIAILISIGSVFYNNYSNGKVTEKTLNKDFFKNIYFEYIINKIPEAVMKLEAKSDSATNECNNLNDLIHEVIDASTFYRYFDNEFYEDLLSKLIELDELTISASEPKISSSTFRKYKEDIHKSFNSLYTLLKTYYSKI</sequence>
<dbReference type="Proteomes" id="UP000032811">
    <property type="component" value="Plasmid pCS2"/>
</dbReference>
<keyword evidence="1" id="KW-0812">Transmembrane</keyword>
<proteinExistence type="predicted"/>
<dbReference type="EMBL" id="LN680000">
    <property type="protein sequence ID" value="CEJ75418.1"/>
    <property type="molecule type" value="Genomic_DNA"/>
</dbReference>
<evidence type="ECO:0000313" key="3">
    <source>
        <dbReference type="Proteomes" id="UP000032811"/>
    </source>
</evidence>
<keyword evidence="2" id="KW-0614">Plasmid</keyword>